<dbReference type="GO" id="GO:0042742">
    <property type="term" value="P:defense response to bacterium"/>
    <property type="evidence" value="ECO:0007669"/>
    <property type="project" value="UniProtKB-ARBA"/>
</dbReference>
<dbReference type="Gene3D" id="1.10.8.430">
    <property type="entry name" value="Helical domain of apoptotic protease-activating factors"/>
    <property type="match status" value="1"/>
</dbReference>
<dbReference type="InterPro" id="IPR042197">
    <property type="entry name" value="Apaf_helical"/>
</dbReference>
<evidence type="ECO:0000256" key="1">
    <source>
        <dbReference type="ARBA" id="ARBA00008894"/>
    </source>
</evidence>
<protein>
    <recommendedName>
        <fullName evidence="14">NB-ARC domain-containing protein</fullName>
    </recommendedName>
</protein>
<dbReference type="InterPro" id="IPR044974">
    <property type="entry name" value="Disease_R_plants"/>
</dbReference>
<dbReference type="GO" id="GO:0009626">
    <property type="term" value="P:plant-type hypersensitive response"/>
    <property type="evidence" value="ECO:0007669"/>
    <property type="project" value="UniProtKB-ARBA"/>
</dbReference>
<dbReference type="Proteomes" id="UP000636709">
    <property type="component" value="Unassembled WGS sequence"/>
</dbReference>
<dbReference type="InterPro" id="IPR027417">
    <property type="entry name" value="P-loop_NTPase"/>
</dbReference>
<keyword evidence="13" id="KW-1185">Reference proteome</keyword>
<evidence type="ECO:0000256" key="4">
    <source>
        <dbReference type="ARBA" id="ARBA00022741"/>
    </source>
</evidence>
<dbReference type="InterPro" id="IPR041118">
    <property type="entry name" value="Rx_N"/>
</dbReference>
<feature type="region of interest" description="Disordered" evidence="7">
    <location>
        <begin position="1090"/>
        <end position="1110"/>
    </location>
</feature>
<evidence type="ECO:0000313" key="12">
    <source>
        <dbReference type="EMBL" id="KAF8672517.1"/>
    </source>
</evidence>
<feature type="compositionally biased region" description="Acidic residues" evidence="7">
    <location>
        <begin position="1125"/>
        <end position="1134"/>
    </location>
</feature>
<dbReference type="SUPFAM" id="SSF52540">
    <property type="entry name" value="P-loop containing nucleoside triphosphate hydrolases"/>
    <property type="match status" value="1"/>
</dbReference>
<feature type="domain" description="Disease resistance N-terminal" evidence="9">
    <location>
        <begin position="23"/>
        <end position="87"/>
    </location>
</feature>
<feature type="domain" description="Disease resistance R13L4/SHOC-2-like LRR" evidence="11">
    <location>
        <begin position="586"/>
        <end position="913"/>
    </location>
</feature>
<keyword evidence="6" id="KW-0175">Coiled coil</keyword>
<evidence type="ECO:0000256" key="7">
    <source>
        <dbReference type="SAM" id="MobiDB-lite"/>
    </source>
</evidence>
<dbReference type="FunFam" id="1.10.10.10:FF:000322">
    <property type="entry name" value="Probable disease resistance protein At1g63360"/>
    <property type="match status" value="1"/>
</dbReference>
<evidence type="ECO:0008006" key="14">
    <source>
        <dbReference type="Google" id="ProtNLM"/>
    </source>
</evidence>
<dbReference type="InterPro" id="IPR055414">
    <property type="entry name" value="LRR_R13L4/SHOC2-like"/>
</dbReference>
<evidence type="ECO:0000256" key="3">
    <source>
        <dbReference type="ARBA" id="ARBA00022737"/>
    </source>
</evidence>
<comment type="caution">
    <text evidence="12">The sequence shown here is derived from an EMBL/GenBank/DDBJ whole genome shotgun (WGS) entry which is preliminary data.</text>
</comment>
<dbReference type="Pfam" id="PF23598">
    <property type="entry name" value="LRR_14"/>
    <property type="match status" value="1"/>
</dbReference>
<gene>
    <name evidence="12" type="ORF">HU200_049458</name>
</gene>
<feature type="compositionally biased region" description="Basic residues" evidence="7">
    <location>
        <begin position="1802"/>
        <end position="1816"/>
    </location>
</feature>
<evidence type="ECO:0000259" key="9">
    <source>
        <dbReference type="Pfam" id="PF18052"/>
    </source>
</evidence>
<dbReference type="Pfam" id="PF18052">
    <property type="entry name" value="Rx_N"/>
    <property type="match status" value="1"/>
</dbReference>
<reference evidence="12" key="1">
    <citation type="submission" date="2020-07" db="EMBL/GenBank/DDBJ databases">
        <title>Genome sequence and genetic diversity analysis of an under-domesticated orphan crop, white fonio (Digitaria exilis).</title>
        <authorList>
            <person name="Bennetzen J.L."/>
            <person name="Chen S."/>
            <person name="Ma X."/>
            <person name="Wang X."/>
            <person name="Yssel A.E.J."/>
            <person name="Chaluvadi S.R."/>
            <person name="Johnson M."/>
            <person name="Gangashetty P."/>
            <person name="Hamidou F."/>
            <person name="Sanogo M.D."/>
            <person name="Zwaenepoel A."/>
            <person name="Wallace J."/>
            <person name="Van De Peer Y."/>
            <person name="Van Deynze A."/>
        </authorList>
    </citation>
    <scope>NUCLEOTIDE SEQUENCE</scope>
    <source>
        <tissue evidence="12">Leaves</tissue>
    </source>
</reference>
<feature type="domain" description="Disease resistance protein winged helix" evidence="10">
    <location>
        <begin position="443"/>
        <end position="518"/>
    </location>
</feature>
<sequence length="1871" mass="205154">MAAVLGAFMPDTAVRWRGVVTGDVARRMGVAAEAKALAGSLERAGAAVLDAEERAARGDDGAARWLANVRAAAYDADAAVDRCRLCRLTLLLLRFPDRKQALPRLLSSCCDAEVAGGDIAADIRSLNRKLQVILKEKNRLQLRSFLGDHHATPPVRSALRHHRQSQVTFTPPPHNSDIVGSRIEDDTAVLVRHLTKASSPGQAAGCEIVAITGPDGIGKTTLAARVYGSKRIRRGFGARSWVRVPREYTEAALLSLVVDSFGGDTSGHESFAELEKALAKLVGETRFLLVLDDVRHGAVWEDVLRRPLLQGAGHGSKVLVTTRHGSIAKEMGAGHVHRVKKMGADDGWLLLSAAAGVADEATAGELKDAGERIVEKCCGVPLAIKAVAGVLRTREARAQEWEEVLGSPAWMVKGLPEDAMKPLYLCYDDLPCHLKQCFLYCSLFPSDMAVDRRVLVQLWIAEGFVQIRADASVEEVAEEYYDELIRRHLLQPAEEDGDEHGGAAPPRCAMHDMLRALAQLLSLGEGFTGDSYRLVVDSDATFAPRRVSFPRRNLAAIPDKILKLEGLRTLILQKNPLTIEGNIFTRLGHLKVLDLSETAVELIPDSLGNLVYLRFLNLSHTRIQAIPESIANLWSLKFLVLRGCKALHALPKGIEHLRGLRDLDLAGTVIDDAAFRVGHLRSLTSLRCFAVTSKEARAAQDRSGWPLDELKNLSQLRTLHIHKLEKVAGRSEATEMSLAAKKSLRELELSCSGTVMPLQTPELVRKIEDTIEEMMPPICLESLKLVNYFGTRFPRWLSVTFLPNLRDLDIIGCNFCQSFPPLGRLPELRSLYIADSSALKDIGAEFIGTNHPHQVAFPKLENLHLQGLQQLNEWRDIEPGSLPSLQVLQLESCPKLQSLPGGLRHVTSLTELRIADMASLEVVDDIATLKELSAWNTPNLERISNLPALVDINMCHCPVLEIVENVNRLRTVHIFDHDLRDMPKWIEKHASKLQSLNFTSTVGLLKRCLVDGPDWPVIKDIKEVHGYSTGSNYIYYTRSPYIFESNVSAEGNLDIKENSADPGNVDDVAVSSSGTGYLEIRGFFDSKAMKTGAPRTEDNVPNRNVESSMPIPTERRSHKLVEVIPEEDEDDDVTDSAVPTDPTRGAVDVEKGHPAVTYVHTNSEDFGYVHINSEDFGSSSEQTTHESLAITNDQTEHDTISRLVFTGPRGSKTMNDVPSDYDIDANKYATKPAASIGHKLVREGSRAIDITEIDQGLNLSQTYMFESNVSAEDNLEDKEMSADPGNVDDVLISTSGTGYLEIRGFFDSKAVKTGAPSTEDNVLHTNTESSMPMLTHRCLHKPLEVIPEEDEDEDVADSDVLFPTDDSTRGAAVVEKGHPVLTDVHTNNEDLGSLSKETTYDSRAITEDGTQHDTIDRSVFTRRRGSKTNDEEDKAISATETNYDSRSCKLPTSLAFRNQQAQKMQQTVSADPSDDLNMSMKKSLSMGSEIPEKVTSKPVVGSVKDSSVETANSTVPSVSRLMRTISHAIDVDAIEAPMMEPKANTANRFSSDAVGRHGGTHDDVPCSIDAKEDDDPHQAPKVYTAIWADTDTDTIRARFVDSMRHLRRMASQRRHRRRKRSSKNKWSIGKELVPVLLIFSVVQLVFILWVVDAEVKPSPPPPEVGKEEAQIFPPEPPKREIVRVTRATIKEKASAFSSVGSAGKDGGSVPGGALSAAVFKRFHSSAPVARAEGGRAEAVEDGDLDFGGGGGDVRLDVEEIGAASRRPEPRNKRKSPLGGDEHGGDAKARRVVVLGDDPRPRPAWRRGAVRPTRRGGGRGEGEGGRALYNHYASGGGWWHGDMEGVDGEEVGWTDDMWEGMGSVTLGGLEWN</sequence>
<dbReference type="InterPro" id="IPR032675">
    <property type="entry name" value="LRR_dom_sf"/>
</dbReference>
<feature type="region of interest" description="Disordered" evidence="7">
    <location>
        <begin position="1730"/>
        <end position="1824"/>
    </location>
</feature>
<keyword evidence="2" id="KW-0433">Leucine-rich repeat</keyword>
<evidence type="ECO:0000256" key="2">
    <source>
        <dbReference type="ARBA" id="ARBA00022614"/>
    </source>
</evidence>
<comment type="similarity">
    <text evidence="1">Belongs to the disease resistance NB-LRR family.</text>
</comment>
<evidence type="ECO:0000313" key="13">
    <source>
        <dbReference type="Proteomes" id="UP000636709"/>
    </source>
</evidence>
<feature type="region of interest" description="Disordered" evidence="7">
    <location>
        <begin position="1423"/>
        <end position="1442"/>
    </location>
</feature>
<dbReference type="InterPro" id="IPR036388">
    <property type="entry name" value="WH-like_DNA-bd_sf"/>
</dbReference>
<dbReference type="InterPro" id="IPR058922">
    <property type="entry name" value="WHD_DRP"/>
</dbReference>
<feature type="region of interest" description="Disordered" evidence="7">
    <location>
        <begin position="1125"/>
        <end position="1148"/>
    </location>
</feature>
<feature type="compositionally biased region" description="Basic and acidic residues" evidence="7">
    <location>
        <begin position="1779"/>
        <end position="1788"/>
    </location>
</feature>
<dbReference type="InterPro" id="IPR002182">
    <property type="entry name" value="NB-ARC"/>
</dbReference>
<dbReference type="Gene3D" id="3.40.50.300">
    <property type="entry name" value="P-loop containing nucleotide triphosphate hydrolases"/>
    <property type="match status" value="1"/>
</dbReference>
<keyword evidence="3" id="KW-0677">Repeat</keyword>
<dbReference type="Pfam" id="PF23559">
    <property type="entry name" value="WHD_DRP"/>
    <property type="match status" value="1"/>
</dbReference>
<dbReference type="OrthoDB" id="676979at2759"/>
<evidence type="ECO:0000259" key="10">
    <source>
        <dbReference type="Pfam" id="PF23559"/>
    </source>
</evidence>
<dbReference type="GO" id="GO:0002758">
    <property type="term" value="P:innate immune response-activating signaling pathway"/>
    <property type="evidence" value="ECO:0007669"/>
    <property type="project" value="UniProtKB-ARBA"/>
</dbReference>
<dbReference type="SUPFAM" id="SSF52058">
    <property type="entry name" value="L domain-like"/>
    <property type="match status" value="1"/>
</dbReference>
<keyword evidence="4" id="KW-0547">Nucleotide-binding</keyword>
<dbReference type="Gene3D" id="1.20.5.4130">
    <property type="match status" value="1"/>
</dbReference>
<dbReference type="Pfam" id="PF00931">
    <property type="entry name" value="NB-ARC"/>
    <property type="match status" value="1"/>
</dbReference>
<evidence type="ECO:0000259" key="8">
    <source>
        <dbReference type="Pfam" id="PF00931"/>
    </source>
</evidence>
<feature type="domain" description="NB-ARC" evidence="8">
    <location>
        <begin position="201"/>
        <end position="356"/>
    </location>
</feature>
<dbReference type="PANTHER" id="PTHR23155">
    <property type="entry name" value="DISEASE RESISTANCE PROTEIN RP"/>
    <property type="match status" value="1"/>
</dbReference>
<dbReference type="GO" id="GO:0043531">
    <property type="term" value="F:ADP binding"/>
    <property type="evidence" value="ECO:0007669"/>
    <property type="project" value="InterPro"/>
</dbReference>
<evidence type="ECO:0000256" key="5">
    <source>
        <dbReference type="ARBA" id="ARBA00022821"/>
    </source>
</evidence>
<dbReference type="EMBL" id="JACEFO010002220">
    <property type="protein sequence ID" value="KAF8672517.1"/>
    <property type="molecule type" value="Genomic_DNA"/>
</dbReference>
<proteinExistence type="inferred from homology"/>
<evidence type="ECO:0000259" key="11">
    <source>
        <dbReference type="Pfam" id="PF23598"/>
    </source>
</evidence>
<dbReference type="PANTHER" id="PTHR23155:SF909">
    <property type="entry name" value="OS11G0673900 PROTEIN"/>
    <property type="match status" value="1"/>
</dbReference>
<keyword evidence="5" id="KW-0611">Plant defense</keyword>
<accession>A0A835AT69</accession>
<name>A0A835AT69_9POAL</name>
<feature type="region of interest" description="Disordered" evidence="7">
    <location>
        <begin position="1657"/>
        <end position="1678"/>
    </location>
</feature>
<dbReference type="Gene3D" id="3.80.10.10">
    <property type="entry name" value="Ribonuclease Inhibitor"/>
    <property type="match status" value="1"/>
</dbReference>
<dbReference type="Gene3D" id="1.10.10.10">
    <property type="entry name" value="Winged helix-like DNA-binding domain superfamily/Winged helix DNA-binding domain"/>
    <property type="match status" value="1"/>
</dbReference>
<evidence type="ECO:0000256" key="6">
    <source>
        <dbReference type="ARBA" id="ARBA00023054"/>
    </source>
</evidence>
<dbReference type="PRINTS" id="PR00364">
    <property type="entry name" value="DISEASERSIST"/>
</dbReference>
<organism evidence="12 13">
    <name type="scientific">Digitaria exilis</name>
    <dbReference type="NCBI Taxonomy" id="1010633"/>
    <lineage>
        <taxon>Eukaryota</taxon>
        <taxon>Viridiplantae</taxon>
        <taxon>Streptophyta</taxon>
        <taxon>Embryophyta</taxon>
        <taxon>Tracheophyta</taxon>
        <taxon>Spermatophyta</taxon>
        <taxon>Magnoliopsida</taxon>
        <taxon>Liliopsida</taxon>
        <taxon>Poales</taxon>
        <taxon>Poaceae</taxon>
        <taxon>PACMAD clade</taxon>
        <taxon>Panicoideae</taxon>
        <taxon>Panicodae</taxon>
        <taxon>Paniceae</taxon>
        <taxon>Anthephorinae</taxon>
        <taxon>Digitaria</taxon>
    </lineage>
</organism>